<proteinExistence type="predicted"/>
<dbReference type="InterPro" id="IPR017871">
    <property type="entry name" value="ABC_transporter-like_CS"/>
</dbReference>
<dbReference type="InterPro" id="IPR003593">
    <property type="entry name" value="AAA+_ATPase"/>
</dbReference>
<dbReference type="PROSITE" id="PS00211">
    <property type="entry name" value="ABC_TRANSPORTER_1"/>
    <property type="match status" value="1"/>
</dbReference>
<sequence length="245" mass="27536">MAQPILQVNQLVKQFSHQTVLDGLSFSIYPQEKVAIIGSSGSGKTTLMSLLMKLKQPDSGEIMIQSQSIKEYTQRKIYAQKIGMLNQQYDLIEELPVLQNVLCGHLNDWSFTKALKSFIRPKDTTVALQALEQVGLEEKAAQLTYHLSGGEKQRVALARLLVQQPTIVLVDEPTSSLDPARSHDILSLITRLTEEQNQTLIASMHSIEYVKQYFDRVIGIKDGQICFDGPTMELTQDAINQIYEL</sequence>
<comment type="caution">
    <text evidence="5">The sequence shown here is derived from an EMBL/GenBank/DDBJ whole genome shotgun (WGS) entry which is preliminary data.</text>
</comment>
<dbReference type="Proteomes" id="UP000190409">
    <property type="component" value="Unassembled WGS sequence"/>
</dbReference>
<dbReference type="SUPFAM" id="SSF52540">
    <property type="entry name" value="P-loop containing nucleoside triphosphate hydrolases"/>
    <property type="match status" value="1"/>
</dbReference>
<dbReference type="Pfam" id="PF00005">
    <property type="entry name" value="ABC_tran"/>
    <property type="match status" value="1"/>
</dbReference>
<dbReference type="SMART" id="SM00382">
    <property type="entry name" value="AAA"/>
    <property type="match status" value="1"/>
</dbReference>
<evidence type="ECO:0000259" key="4">
    <source>
        <dbReference type="PROSITE" id="PS50893"/>
    </source>
</evidence>
<dbReference type="PROSITE" id="PS50893">
    <property type="entry name" value="ABC_TRANSPORTER_2"/>
    <property type="match status" value="1"/>
</dbReference>
<evidence type="ECO:0000313" key="5">
    <source>
        <dbReference type="EMBL" id="OOL81445.1"/>
    </source>
</evidence>
<keyword evidence="1" id="KW-0813">Transport</keyword>
<name>A0A1S8KPM3_9LACT</name>
<evidence type="ECO:0000313" key="7">
    <source>
        <dbReference type="Proteomes" id="UP000190409"/>
    </source>
</evidence>
<organism evidence="5 7">
    <name type="scientific">Dolosigranulum pigrum</name>
    <dbReference type="NCBI Taxonomy" id="29394"/>
    <lineage>
        <taxon>Bacteria</taxon>
        <taxon>Bacillati</taxon>
        <taxon>Bacillota</taxon>
        <taxon>Bacilli</taxon>
        <taxon>Lactobacillales</taxon>
        <taxon>Carnobacteriaceae</taxon>
        <taxon>Dolosigranulum</taxon>
    </lineage>
</organism>
<dbReference type="GO" id="GO:0016887">
    <property type="term" value="F:ATP hydrolysis activity"/>
    <property type="evidence" value="ECO:0007669"/>
    <property type="project" value="InterPro"/>
</dbReference>
<dbReference type="InterPro" id="IPR003439">
    <property type="entry name" value="ABC_transporter-like_ATP-bd"/>
</dbReference>
<evidence type="ECO:0000256" key="1">
    <source>
        <dbReference type="ARBA" id="ARBA00022448"/>
    </source>
</evidence>
<dbReference type="InterPro" id="IPR050086">
    <property type="entry name" value="MetN_ABC_transporter-like"/>
</dbReference>
<evidence type="ECO:0000256" key="2">
    <source>
        <dbReference type="ARBA" id="ARBA00022741"/>
    </source>
</evidence>
<dbReference type="RefSeq" id="WP_077862890.1">
    <property type="nucleotide sequence ID" value="NZ_CAJHJL010000006.1"/>
</dbReference>
<dbReference type="Proteomes" id="UP000249099">
    <property type="component" value="Unassembled WGS sequence"/>
</dbReference>
<evidence type="ECO:0000313" key="6">
    <source>
        <dbReference type="EMBL" id="RAN63960.1"/>
    </source>
</evidence>
<accession>A0A1S8KPM3</accession>
<protein>
    <submittedName>
        <fullName evidence="5">ABC transporter ATP-binding protein</fullName>
    </submittedName>
</protein>
<keyword evidence="2" id="KW-0547">Nucleotide-binding</keyword>
<dbReference type="Gene3D" id="3.40.50.300">
    <property type="entry name" value="P-loop containing nucleotide triphosphate hydrolases"/>
    <property type="match status" value="1"/>
</dbReference>
<evidence type="ECO:0000313" key="8">
    <source>
        <dbReference type="Proteomes" id="UP000249099"/>
    </source>
</evidence>
<dbReference type="PANTHER" id="PTHR43166">
    <property type="entry name" value="AMINO ACID IMPORT ATP-BINDING PROTEIN"/>
    <property type="match status" value="1"/>
</dbReference>
<dbReference type="AlphaFoldDB" id="A0A1S8KPM3"/>
<keyword evidence="3 5" id="KW-0067">ATP-binding</keyword>
<gene>
    <name evidence="6" type="ORF">B8A44_04240</name>
    <name evidence="5" type="ORF">BWX42_06665</name>
</gene>
<evidence type="ECO:0000256" key="3">
    <source>
        <dbReference type="ARBA" id="ARBA00022840"/>
    </source>
</evidence>
<reference evidence="5 7" key="1">
    <citation type="submission" date="2017-01" db="EMBL/GenBank/DDBJ databases">
        <title>Complete Genome Sequence of Dolosigranulum pigrum isolated from a Patient with interstitial lung disease.</title>
        <authorList>
            <person name="Mukhopadhyay R."/>
            <person name="Joaquin J."/>
            <person name="Hogue R."/>
            <person name="Fitzgerald S."/>
            <person name="Jospin G."/>
            <person name="Eisen J.A."/>
            <person name="Chaturvedi V."/>
        </authorList>
    </citation>
    <scope>NUCLEOTIDE SEQUENCE [LARGE SCALE GENOMIC DNA]</scope>
    <source>
        <strain evidence="5 7">15S00348</strain>
    </source>
</reference>
<dbReference type="EMBL" id="MUYF01000003">
    <property type="protein sequence ID" value="OOL81445.1"/>
    <property type="molecule type" value="Genomic_DNA"/>
</dbReference>
<dbReference type="GO" id="GO:0005524">
    <property type="term" value="F:ATP binding"/>
    <property type="evidence" value="ECO:0007669"/>
    <property type="project" value="UniProtKB-KW"/>
</dbReference>
<reference evidence="6 8" key="2">
    <citation type="submission" date="2017-03" db="EMBL/GenBank/DDBJ databases">
        <title>wgs assembly of Dolosigranulum pigrum KPL CDC strains.</title>
        <authorList>
            <person name="Brugger S.D."/>
            <person name="Pettigrew M."/>
            <person name="Kong Y."/>
            <person name="Lemon K.P."/>
        </authorList>
    </citation>
    <scope>NUCLEOTIDE SEQUENCE [LARGE SCALE GENOMIC DNA]</scope>
    <source>
        <strain evidence="6 8">KPL1931_CDC4294-98</strain>
    </source>
</reference>
<dbReference type="OrthoDB" id="9802264at2"/>
<dbReference type="EMBL" id="NAQV01000011">
    <property type="protein sequence ID" value="RAN63960.1"/>
    <property type="molecule type" value="Genomic_DNA"/>
</dbReference>
<feature type="domain" description="ABC transporter" evidence="4">
    <location>
        <begin position="6"/>
        <end position="245"/>
    </location>
</feature>
<dbReference type="InterPro" id="IPR027417">
    <property type="entry name" value="P-loop_NTPase"/>
</dbReference>